<dbReference type="RefSeq" id="WP_113956811.1">
    <property type="nucleotide sequence ID" value="NZ_QNRR01000001.1"/>
</dbReference>
<comment type="caution">
    <text evidence="2">The sequence shown here is derived from an EMBL/GenBank/DDBJ whole genome shotgun (WGS) entry which is preliminary data.</text>
</comment>
<evidence type="ECO:0000313" key="2">
    <source>
        <dbReference type="EMBL" id="RBP47920.1"/>
    </source>
</evidence>
<reference evidence="2 3" key="1">
    <citation type="submission" date="2018-06" db="EMBL/GenBank/DDBJ databases">
        <title>Genomic Encyclopedia of Type Strains, Phase IV (KMG-IV): sequencing the most valuable type-strain genomes for metagenomic binning, comparative biology and taxonomic classification.</title>
        <authorList>
            <person name="Goeker M."/>
        </authorList>
    </citation>
    <scope>NUCLEOTIDE SEQUENCE [LARGE SCALE GENOMIC DNA]</scope>
    <source>
        <strain evidence="2 3">DSM 25532</strain>
    </source>
</reference>
<feature type="signal peptide" evidence="1">
    <location>
        <begin position="1"/>
        <end position="29"/>
    </location>
</feature>
<organism evidence="2 3">
    <name type="scientific">Roseimicrobium gellanilyticum</name>
    <dbReference type="NCBI Taxonomy" id="748857"/>
    <lineage>
        <taxon>Bacteria</taxon>
        <taxon>Pseudomonadati</taxon>
        <taxon>Verrucomicrobiota</taxon>
        <taxon>Verrucomicrobiia</taxon>
        <taxon>Verrucomicrobiales</taxon>
        <taxon>Verrucomicrobiaceae</taxon>
        <taxon>Roseimicrobium</taxon>
    </lineage>
</organism>
<evidence type="ECO:0000313" key="3">
    <source>
        <dbReference type="Proteomes" id="UP000253426"/>
    </source>
</evidence>
<keyword evidence="3" id="KW-1185">Reference proteome</keyword>
<name>A0A366HVL5_9BACT</name>
<dbReference type="OrthoDB" id="202044at2"/>
<proteinExistence type="predicted"/>
<protein>
    <submittedName>
        <fullName evidence="2">Uncharacterized protein</fullName>
    </submittedName>
</protein>
<gene>
    <name evidence="2" type="ORF">DES53_101720</name>
</gene>
<dbReference type="Proteomes" id="UP000253426">
    <property type="component" value="Unassembled WGS sequence"/>
</dbReference>
<accession>A0A366HVL5</accession>
<feature type="chain" id="PRO_5016968947" evidence="1">
    <location>
        <begin position="30"/>
        <end position="142"/>
    </location>
</feature>
<dbReference type="AlphaFoldDB" id="A0A366HVL5"/>
<dbReference type="EMBL" id="QNRR01000001">
    <property type="protein sequence ID" value="RBP47920.1"/>
    <property type="molecule type" value="Genomic_DNA"/>
</dbReference>
<sequence length="142" mass="15741">MTTPLSRTLRLLLPAILAMVMPSCVSVVAPPQIVSQMDITLPKDWRGMYKVEADENTSTEANAAVEAAIIRYYAQMPYGPRVTQVIIPDWAVTEESAEKIVLEGYPNLVSSPRVAVDPLNIRIPGNRVTKFGELVLTLRFKD</sequence>
<evidence type="ECO:0000256" key="1">
    <source>
        <dbReference type="SAM" id="SignalP"/>
    </source>
</evidence>
<keyword evidence="1" id="KW-0732">Signal</keyword>